<gene>
    <name evidence="2" type="ORF">LOC62_03G005115</name>
</gene>
<keyword evidence="3" id="KW-1185">Reference proteome</keyword>
<feature type="region of interest" description="Disordered" evidence="1">
    <location>
        <begin position="1"/>
        <end position="29"/>
    </location>
</feature>
<evidence type="ECO:0000313" key="2">
    <source>
        <dbReference type="EMBL" id="WOO81593.1"/>
    </source>
</evidence>
<organism evidence="2 3">
    <name type="scientific">Vanrija pseudolonga</name>
    <dbReference type="NCBI Taxonomy" id="143232"/>
    <lineage>
        <taxon>Eukaryota</taxon>
        <taxon>Fungi</taxon>
        <taxon>Dikarya</taxon>
        <taxon>Basidiomycota</taxon>
        <taxon>Agaricomycotina</taxon>
        <taxon>Tremellomycetes</taxon>
        <taxon>Trichosporonales</taxon>
        <taxon>Trichosporonaceae</taxon>
        <taxon>Vanrija</taxon>
    </lineage>
</organism>
<dbReference type="Proteomes" id="UP000827549">
    <property type="component" value="Chromosome 3"/>
</dbReference>
<dbReference type="RefSeq" id="XP_062627625.1">
    <property type="nucleotide sequence ID" value="XM_062771641.1"/>
</dbReference>
<sequence>MSTSDDDEIGYGSHRPIETLEPQLGSRYSSRGQGYSVWLVPEGEEEEALVGVQKAIALKYFQIYADSHAKHPGATPKDKQYTERPTLPPNGVLILPDSPCGNTSDKGIKMMIKGVLDGYTSGPIRVTFKDTNVVSENGGTVHAEIKEEQDYAKLDELRTLLKNRLWGPADARRSIPTPYATIVDVSLEEGKFGHSNMDPGMTSVMVEAEKIAKRYGGVLPDLTLTKLLVVGVCEFPIPAKK</sequence>
<accession>A0AAF0YDN2</accession>
<feature type="region of interest" description="Disordered" evidence="1">
    <location>
        <begin position="69"/>
        <end position="91"/>
    </location>
</feature>
<evidence type="ECO:0000313" key="3">
    <source>
        <dbReference type="Proteomes" id="UP000827549"/>
    </source>
</evidence>
<dbReference type="AlphaFoldDB" id="A0AAF0YDN2"/>
<evidence type="ECO:0000256" key="1">
    <source>
        <dbReference type="SAM" id="MobiDB-lite"/>
    </source>
</evidence>
<proteinExistence type="predicted"/>
<dbReference type="GeneID" id="87808346"/>
<reference evidence="2" key="1">
    <citation type="submission" date="2023-10" db="EMBL/GenBank/DDBJ databases">
        <authorList>
            <person name="Noh H."/>
        </authorList>
    </citation>
    <scope>NUCLEOTIDE SEQUENCE</scope>
    <source>
        <strain evidence="2">DUCC4014</strain>
    </source>
</reference>
<dbReference type="EMBL" id="CP086716">
    <property type="protein sequence ID" value="WOO81593.1"/>
    <property type="molecule type" value="Genomic_DNA"/>
</dbReference>
<name>A0AAF0YDN2_9TREE</name>
<protein>
    <submittedName>
        <fullName evidence="2">Uncharacterized protein</fullName>
    </submittedName>
</protein>